<evidence type="ECO:0000259" key="2">
    <source>
        <dbReference type="Pfam" id="PF00326"/>
    </source>
</evidence>
<dbReference type="GO" id="GO:0006508">
    <property type="term" value="P:proteolysis"/>
    <property type="evidence" value="ECO:0007669"/>
    <property type="project" value="InterPro"/>
</dbReference>
<feature type="domain" description="Dipeptidylpeptidase IV N-terminal" evidence="3">
    <location>
        <begin position="127"/>
        <end position="464"/>
    </location>
</feature>
<dbReference type="SUPFAM" id="SSF53474">
    <property type="entry name" value="alpha/beta-Hydrolases"/>
    <property type="match status" value="1"/>
</dbReference>
<protein>
    <submittedName>
        <fullName evidence="4">Dipeptidyl aminopeptidase/acylaminoacyl peptidase</fullName>
    </submittedName>
</protein>
<dbReference type="PANTHER" id="PTHR11731:SF118">
    <property type="entry name" value="BLR1971 PROTEIN"/>
    <property type="match status" value="1"/>
</dbReference>
<keyword evidence="4" id="KW-0378">Hydrolase</keyword>
<feature type="signal peptide" evidence="1">
    <location>
        <begin position="1"/>
        <end position="24"/>
    </location>
</feature>
<dbReference type="PANTHER" id="PTHR11731">
    <property type="entry name" value="PROTEASE FAMILY S9B,C DIPEPTIDYL-PEPTIDASE IV-RELATED"/>
    <property type="match status" value="1"/>
</dbReference>
<keyword evidence="5" id="KW-1185">Reference proteome</keyword>
<dbReference type="GO" id="GO:0004177">
    <property type="term" value="F:aminopeptidase activity"/>
    <property type="evidence" value="ECO:0007669"/>
    <property type="project" value="UniProtKB-KW"/>
</dbReference>
<dbReference type="GO" id="GO:0008236">
    <property type="term" value="F:serine-type peptidase activity"/>
    <property type="evidence" value="ECO:0007669"/>
    <property type="project" value="InterPro"/>
</dbReference>
<keyword evidence="1" id="KW-0732">Signal</keyword>
<dbReference type="EMBL" id="FOBI01000009">
    <property type="protein sequence ID" value="SEL34134.1"/>
    <property type="molecule type" value="Genomic_DNA"/>
</dbReference>
<dbReference type="Proteomes" id="UP000199297">
    <property type="component" value="Unassembled WGS sequence"/>
</dbReference>
<dbReference type="Gene3D" id="2.140.10.30">
    <property type="entry name" value="Dipeptidylpeptidase IV, N-terminal domain"/>
    <property type="match status" value="1"/>
</dbReference>
<dbReference type="InterPro" id="IPR002469">
    <property type="entry name" value="Peptidase_S9B_N"/>
</dbReference>
<proteinExistence type="predicted"/>
<evidence type="ECO:0000313" key="5">
    <source>
        <dbReference type="Proteomes" id="UP000199297"/>
    </source>
</evidence>
<evidence type="ECO:0000313" key="4">
    <source>
        <dbReference type="EMBL" id="SEL34134.1"/>
    </source>
</evidence>
<evidence type="ECO:0000259" key="3">
    <source>
        <dbReference type="Pfam" id="PF00930"/>
    </source>
</evidence>
<dbReference type="Pfam" id="PF00326">
    <property type="entry name" value="Peptidase_S9"/>
    <property type="match status" value="1"/>
</dbReference>
<keyword evidence="4" id="KW-0031">Aminopeptidase</keyword>
<name>A0A1H7PFD1_9GAMM</name>
<dbReference type="Gene3D" id="3.40.50.1820">
    <property type="entry name" value="alpha/beta hydrolase"/>
    <property type="match status" value="1"/>
</dbReference>
<dbReference type="RefSeq" id="WP_085285188.1">
    <property type="nucleotide sequence ID" value="NZ_FOBI01000009.1"/>
</dbReference>
<dbReference type="AlphaFoldDB" id="A0A1H7PFD1"/>
<dbReference type="SUPFAM" id="SSF82171">
    <property type="entry name" value="DPP6 N-terminal domain-like"/>
    <property type="match status" value="1"/>
</dbReference>
<evidence type="ECO:0000256" key="1">
    <source>
        <dbReference type="SAM" id="SignalP"/>
    </source>
</evidence>
<dbReference type="Pfam" id="PF00930">
    <property type="entry name" value="DPPIV_N"/>
    <property type="match status" value="1"/>
</dbReference>
<feature type="domain" description="Peptidase S9 prolyl oligopeptidase catalytic" evidence="2">
    <location>
        <begin position="554"/>
        <end position="749"/>
    </location>
</feature>
<dbReference type="InterPro" id="IPR001375">
    <property type="entry name" value="Peptidase_S9_cat"/>
</dbReference>
<feature type="chain" id="PRO_5011502765" evidence="1">
    <location>
        <begin position="25"/>
        <end position="762"/>
    </location>
</feature>
<reference evidence="5" key="1">
    <citation type="submission" date="2016-10" db="EMBL/GenBank/DDBJ databases">
        <authorList>
            <person name="Varghese N."/>
            <person name="Submissions S."/>
        </authorList>
    </citation>
    <scope>NUCLEOTIDE SEQUENCE [LARGE SCALE GENOMIC DNA]</scope>
    <source>
        <strain evidence="5">CGMCC 1.9127</strain>
    </source>
</reference>
<dbReference type="InterPro" id="IPR029058">
    <property type="entry name" value="AB_hydrolase_fold"/>
</dbReference>
<organism evidence="4 5">
    <name type="scientific">Colwellia chukchiensis</name>
    <dbReference type="NCBI Taxonomy" id="641665"/>
    <lineage>
        <taxon>Bacteria</taxon>
        <taxon>Pseudomonadati</taxon>
        <taxon>Pseudomonadota</taxon>
        <taxon>Gammaproteobacteria</taxon>
        <taxon>Alteromonadales</taxon>
        <taxon>Colwelliaceae</taxon>
        <taxon>Colwellia</taxon>
    </lineage>
</organism>
<dbReference type="OrthoDB" id="9812921at2"/>
<dbReference type="InterPro" id="IPR050278">
    <property type="entry name" value="Serine_Prot_S9B/DPPIV"/>
</dbReference>
<sequence length="762" mass="85526">MVFKLKHLSSLLVFTCLTSLSAYAESLSVDKYQQAERQLSKHTEKLVFSTTEHPQWTDNNLLTYQSHTAQGKQFFIVDPVSKAKNLAFDHEKLAHALTQATGKDTRADQLPFERFNLRDKNSITLKITDKTYQCNIENFSCEALESTVKAGESLAPNGKLAVYIKDHNLWLRDLTTNSHKQLTTDGVQDYGYATNNAGWIRDTKPVVKWSPDSSKLTTFKHDSRRVGEMAIVSTTVGHPEIDVWKYPLPGDEHIFTIKRVVIDIEQAKVLVLDMPADAHRSTITDHVAGRDGALLDIDWASDSSHFAFVSSTRDHKTATLKIADANTGKVRTVLSESSDSFFESGVNGISWQYLDQSEEFIWFSQRSNWGHLYLVDATNGKIKNPITQGDWTVLELLHVNQDTGKLIFTGAGKEGGDPYFQYLYSINKNGAGLTLLTPEQQHHRVTLSKNAEFFLDRVSAPNQPEVSFVRSTNRKSGFMIEQMDISQLSATGWQPPNPFVVKDRNNQHDIYGLLYKPSDFDASKSYPVVNYLYPGPQVGSIRGRHFRSARGDNQAIAELGFIVIEIDALGTPGRSKSFHDFYYQNMGDSGIPDQVAAIKQLAQKHSWIDSSRVGIWGHSGGGFASTRALLTYPDFYSVAVSQAGNHDNRNYADEWGEKYHGALVSQADGSTNYDSQANQLIAKNLQGKLLIAHGTTDTNVTPYNSLVVVEALIAANKDFDMLMLPNRGHGFAREPYMMRKRWDYFVQHLLQLTPPKEFNFAK</sequence>
<dbReference type="STRING" id="641665.GCA_002104455_00791"/>
<accession>A0A1H7PFD1</accession>
<keyword evidence="4" id="KW-0645">Protease</keyword>
<gene>
    <name evidence="4" type="ORF">SAMN05216262_10993</name>
</gene>